<proteinExistence type="predicted"/>
<dbReference type="AlphaFoldDB" id="A0A194V737"/>
<dbReference type="Proteomes" id="UP000078576">
    <property type="component" value="Unassembled WGS sequence"/>
</dbReference>
<name>A0A194V737_CYTMA</name>
<sequence>MLSPWEWHVDVDQYIVPYLFSPPRAFSRDRLLQLLGAQARPRRPIGNVACIFWAFVGTVSSLSVISVVGRHVSTFQAAGTPLTIGSFGAAAVLEFYTIESPLSQPRNAILGQLISSVIGVAVNKGFARLPGSSYNDLRWLAGALSCAGSTMATALTGTVHPPGGATALLAVTDPKVAEIGWALVPMVLLNCGVMLAVALLVNNIQREFPTYWWTPADVGSFWARKRPGHGGEEADLAVGTCGEKGPGQGGSDFNNSSGATVVGSTSYYDVSCSLMLTRDGISVPPHLDLLPEEKDWLESLCRRL</sequence>
<dbReference type="InterPro" id="IPR007065">
    <property type="entry name" value="HPP"/>
</dbReference>
<evidence type="ECO:0000256" key="1">
    <source>
        <dbReference type="SAM" id="Phobius"/>
    </source>
</evidence>
<feature type="transmembrane region" description="Helical" evidence="1">
    <location>
        <begin position="108"/>
        <end position="127"/>
    </location>
</feature>
<dbReference type="PANTHER" id="PTHR33741:SF5">
    <property type="entry name" value="TRANSMEMBRANE PROTEIN DDB_G0269096-RELATED"/>
    <property type="match status" value="1"/>
</dbReference>
<dbReference type="PANTHER" id="PTHR33741">
    <property type="entry name" value="TRANSMEMBRANE PROTEIN DDB_G0269096-RELATED"/>
    <property type="match status" value="1"/>
</dbReference>
<gene>
    <name evidence="3" type="ORF">VP1G_06930</name>
</gene>
<evidence type="ECO:0000259" key="2">
    <source>
        <dbReference type="Pfam" id="PF04982"/>
    </source>
</evidence>
<dbReference type="Pfam" id="PF04982">
    <property type="entry name" value="TM_HPP"/>
    <property type="match status" value="1"/>
</dbReference>
<protein>
    <recommendedName>
        <fullName evidence="2">HPP transmembrane region domain-containing protein</fullName>
    </recommendedName>
</protein>
<evidence type="ECO:0000313" key="3">
    <source>
        <dbReference type="EMBL" id="KUI59718.1"/>
    </source>
</evidence>
<keyword evidence="4" id="KW-1185">Reference proteome</keyword>
<accession>A0A194V737</accession>
<keyword evidence="1" id="KW-0812">Transmembrane</keyword>
<keyword evidence="1" id="KW-1133">Transmembrane helix</keyword>
<dbReference type="OrthoDB" id="2016548at2759"/>
<dbReference type="EMBL" id="KN714735">
    <property type="protein sequence ID" value="KUI59718.1"/>
    <property type="molecule type" value="Genomic_DNA"/>
</dbReference>
<feature type="transmembrane region" description="Helical" evidence="1">
    <location>
        <begin position="139"/>
        <end position="159"/>
    </location>
</feature>
<feature type="transmembrane region" description="Helical" evidence="1">
    <location>
        <begin position="75"/>
        <end position="96"/>
    </location>
</feature>
<feature type="transmembrane region" description="Helical" evidence="1">
    <location>
        <begin position="179"/>
        <end position="201"/>
    </location>
</feature>
<keyword evidence="1" id="KW-0472">Membrane</keyword>
<dbReference type="InterPro" id="IPR058581">
    <property type="entry name" value="TM_HPP"/>
</dbReference>
<feature type="domain" description="HPP transmembrane region" evidence="2">
    <location>
        <begin position="46"/>
        <end position="208"/>
    </location>
</feature>
<dbReference type="STRING" id="694573.A0A194V737"/>
<organism evidence="3 4">
    <name type="scientific">Cytospora mali</name>
    <name type="common">Apple Valsa canker fungus</name>
    <name type="synonym">Valsa mali</name>
    <dbReference type="NCBI Taxonomy" id="578113"/>
    <lineage>
        <taxon>Eukaryota</taxon>
        <taxon>Fungi</taxon>
        <taxon>Dikarya</taxon>
        <taxon>Ascomycota</taxon>
        <taxon>Pezizomycotina</taxon>
        <taxon>Sordariomycetes</taxon>
        <taxon>Sordariomycetidae</taxon>
        <taxon>Diaporthales</taxon>
        <taxon>Cytosporaceae</taxon>
        <taxon>Cytospora</taxon>
    </lineage>
</organism>
<feature type="transmembrane region" description="Helical" evidence="1">
    <location>
        <begin position="45"/>
        <end position="68"/>
    </location>
</feature>
<evidence type="ECO:0000313" key="4">
    <source>
        <dbReference type="Proteomes" id="UP000078576"/>
    </source>
</evidence>
<reference evidence="4" key="1">
    <citation type="submission" date="2014-12" db="EMBL/GenBank/DDBJ databases">
        <title>Genome Sequence of Valsa Canker Pathogens Uncovers a Specific Adaption of Colonization on Woody Bark.</title>
        <authorList>
            <person name="Yin Z."/>
            <person name="Liu H."/>
            <person name="Gao X."/>
            <person name="Li Z."/>
            <person name="Song N."/>
            <person name="Ke X."/>
            <person name="Dai Q."/>
            <person name="Wu Y."/>
            <person name="Sun Y."/>
            <person name="Xu J.-R."/>
            <person name="Kang Z.K."/>
            <person name="Wang L."/>
            <person name="Huang L."/>
        </authorList>
    </citation>
    <scope>NUCLEOTIDE SEQUENCE [LARGE SCALE GENOMIC DNA]</scope>
    <source>
        <strain evidence="4">SXYL134</strain>
    </source>
</reference>